<proteinExistence type="predicted"/>
<dbReference type="InterPro" id="IPR022028">
    <property type="entry name" value="DUF3604"/>
</dbReference>
<dbReference type="Gene3D" id="3.20.20.140">
    <property type="entry name" value="Metal-dependent hydrolases"/>
    <property type="match status" value="1"/>
</dbReference>
<organism evidence="1 2">
    <name type="scientific">Candidatus Paraluminiphilus aquimaris</name>
    <dbReference type="NCBI Taxonomy" id="2518994"/>
    <lineage>
        <taxon>Bacteria</taxon>
        <taxon>Pseudomonadati</taxon>
        <taxon>Pseudomonadota</taxon>
        <taxon>Gammaproteobacteria</taxon>
        <taxon>Cellvibrionales</taxon>
        <taxon>Halieaceae</taxon>
        <taxon>Candidatus Paraluminiphilus</taxon>
    </lineage>
</organism>
<reference evidence="1 2" key="1">
    <citation type="submission" date="2019-02" db="EMBL/GenBank/DDBJ databases">
        <title>Halieaceae_genomes.</title>
        <authorList>
            <person name="Li S.-H."/>
        </authorList>
    </citation>
    <scope>NUCLEOTIDE SEQUENCE [LARGE SCALE GENOMIC DNA]</scope>
    <source>
        <strain evidence="1 2">JH123</strain>
    </source>
</reference>
<gene>
    <name evidence="1" type="ORF">E0F26_07185</name>
</gene>
<keyword evidence="2" id="KW-1185">Reference proteome</keyword>
<dbReference type="Pfam" id="PF12228">
    <property type="entry name" value="DUF3604"/>
    <property type="match status" value="1"/>
</dbReference>
<sequence length="639" mass="70525">MSTVKKTLLLATPVVLLCGWFAYDFVETNLKFIPSTAEERAAIREEVAAQDENAFYQPPQSARSVQPASPLNNVYFGDLHIHSNLSADAYLFGNRRDLDATYRFAKGESASIETGEIIELTRPLDFAAVTDHAEGFGRVMACLEPSTPEIAKDCELVNNPNVLSFLELRANVENRPLVENLSYFGNDKATERQYHLDTWEAIKAAAERHNEPGVFTTFAAYEYSPAMVDRGKHHRNVIFRSDVTPDYAVSAYDADSEIDLWKQLEATCGEGCEFLTIPHNPNKSWGLAFASETIDGIPYTRDDWRLREKFEPLVEMFQIKGNSECVLGFGATDEECGFEQFWPVCEEGQVTLCIHPTSMARDGLKKGLALKESLGFNPLKFGLMASTDTHNSNPGDAEEWDYRGANSYLGSPAKNRLEDGLRQPKVANPGGLAAVWAPENTRDALFDAMSRREVYATSGTRLSLRLFGGADLPSDLPDTGDLAAAYDAGVPMGGTLEATAEAPRLFVWATQDPDNAPLAKIQIIKGWLNDGETYEKVFDVACADVDAAGTCLATTAPVDLADCSWSTTAGSPELRADWVDPHYDPSHNAFYYARVMQIPTCRWTTYDSLRLGLMPPSDVPATVTEMAWSSPIWMNASDQ</sequence>
<protein>
    <submittedName>
        <fullName evidence="1">DUF3604 domain-containing protein</fullName>
    </submittedName>
</protein>
<accession>A0ABY6Q7E6</accession>
<dbReference type="RefSeq" id="WP_279240986.1">
    <property type="nucleotide sequence ID" value="NZ_CP036501.1"/>
</dbReference>
<evidence type="ECO:0000313" key="2">
    <source>
        <dbReference type="Proteomes" id="UP001317963"/>
    </source>
</evidence>
<dbReference type="Proteomes" id="UP001317963">
    <property type="component" value="Chromosome"/>
</dbReference>
<name>A0ABY6Q7E6_9GAMM</name>
<dbReference type="EMBL" id="CP036501">
    <property type="protein sequence ID" value="UZP74534.1"/>
    <property type="molecule type" value="Genomic_DNA"/>
</dbReference>
<evidence type="ECO:0000313" key="1">
    <source>
        <dbReference type="EMBL" id="UZP74534.1"/>
    </source>
</evidence>